<reference evidence="3 4" key="1">
    <citation type="submission" date="2024-01" db="EMBL/GenBank/DDBJ databases">
        <title>The genome of the rayed Mediterranean limpet Patella caerulea (Linnaeus, 1758).</title>
        <authorList>
            <person name="Anh-Thu Weber A."/>
            <person name="Halstead-Nussloch G."/>
        </authorList>
    </citation>
    <scope>NUCLEOTIDE SEQUENCE [LARGE SCALE GENOMIC DNA]</scope>
    <source>
        <strain evidence="3">AATW-2023a</strain>
        <tissue evidence="3">Whole specimen</tissue>
    </source>
</reference>
<sequence>MDNLEEVLDALNDFEKKLPKEIPPLLNEYLCRVAKTGETLFPWARLKSFFRAKLDDVMIRYNEDLPSDHLVNSPNVENAKFDEMRARILVALERFHGAPFTIQRLCELITEPKRHYKRTDKFLRGIEKNVLVVSTVDPFGRKIVSESPKNLVNGLDSNGEELIKTEEATVVNTPVVSWPTDDIATTWPTQSTDNGHIESVVTHNGEGDNGTNDTVSDDVPTQSTDTSSFVKSHPEGHTSQSSDSSSGEITPTTSLGNSKLEEHNSSNPNIDLDQSENSGAADHVTSESTDASCVQSPSSPEKCVEITASDIDVVVEASNDLSNNNICQETIELTTVTLPADSANEVEESVTTTANENIPSKQETEPAQEPKEINDGAVTSSESRTIESKSVVDSGLSEESKTDDSAVSQSNSAILSDNSTKNSSSSVGDNVTSSDSSAKTDILINAEPELDSNVVSSEQTVITETENILETDSSSDMEAAHSHESEQSEQSEQVSRSEEPMEQD</sequence>
<dbReference type="AlphaFoldDB" id="A0AAN8JGR9"/>
<name>A0AAN8JGR9_PATCE</name>
<proteinExistence type="inferred from homology"/>
<dbReference type="GO" id="GO:0030289">
    <property type="term" value="C:protein phosphatase 4 complex"/>
    <property type="evidence" value="ECO:0007669"/>
    <property type="project" value="InterPro"/>
</dbReference>
<evidence type="ECO:0000313" key="3">
    <source>
        <dbReference type="EMBL" id="KAK6175235.1"/>
    </source>
</evidence>
<protein>
    <recommendedName>
        <fullName evidence="5">Serine/threonine-protein phosphatase 4 regulatory subunit 2</fullName>
    </recommendedName>
</protein>
<evidence type="ECO:0008006" key="5">
    <source>
        <dbReference type="Google" id="ProtNLM"/>
    </source>
</evidence>
<comment type="caution">
    <text evidence="3">The sequence shown here is derived from an EMBL/GenBank/DDBJ whole genome shotgun (WGS) entry which is preliminary data.</text>
</comment>
<organism evidence="3 4">
    <name type="scientific">Patella caerulea</name>
    <name type="common">Rayed Mediterranean limpet</name>
    <dbReference type="NCBI Taxonomy" id="87958"/>
    <lineage>
        <taxon>Eukaryota</taxon>
        <taxon>Metazoa</taxon>
        <taxon>Spiralia</taxon>
        <taxon>Lophotrochozoa</taxon>
        <taxon>Mollusca</taxon>
        <taxon>Gastropoda</taxon>
        <taxon>Patellogastropoda</taxon>
        <taxon>Patelloidea</taxon>
        <taxon>Patellidae</taxon>
        <taxon>Patella</taxon>
    </lineage>
</organism>
<feature type="compositionally biased region" description="Polar residues" evidence="2">
    <location>
        <begin position="209"/>
        <end position="230"/>
    </location>
</feature>
<feature type="compositionally biased region" description="Polar residues" evidence="2">
    <location>
        <begin position="453"/>
        <end position="466"/>
    </location>
</feature>
<evidence type="ECO:0000313" key="4">
    <source>
        <dbReference type="Proteomes" id="UP001347796"/>
    </source>
</evidence>
<feature type="compositionally biased region" description="Polar residues" evidence="2">
    <location>
        <begin position="349"/>
        <end position="361"/>
    </location>
</feature>
<dbReference type="PANTHER" id="PTHR16487">
    <property type="entry name" value="PPP4R2-RELATED PROTEIN"/>
    <property type="match status" value="1"/>
</dbReference>
<feature type="compositionally biased region" description="Polar residues" evidence="2">
    <location>
        <begin position="286"/>
        <end position="299"/>
    </location>
</feature>
<feature type="region of interest" description="Disordered" evidence="2">
    <location>
        <begin position="338"/>
        <end position="504"/>
    </location>
</feature>
<dbReference type="InterPro" id="IPR015267">
    <property type="entry name" value="PPP4R2"/>
</dbReference>
<comment type="similarity">
    <text evidence="1">Belongs to the PPP4R2 family.</text>
</comment>
<feature type="compositionally biased region" description="Basic and acidic residues" evidence="2">
    <location>
        <begin position="362"/>
        <end position="374"/>
    </location>
</feature>
<dbReference type="Proteomes" id="UP001347796">
    <property type="component" value="Unassembled WGS sequence"/>
</dbReference>
<dbReference type="GO" id="GO:0019888">
    <property type="term" value="F:protein phosphatase regulator activity"/>
    <property type="evidence" value="ECO:0007669"/>
    <property type="project" value="InterPro"/>
</dbReference>
<feature type="compositionally biased region" description="Low complexity" evidence="2">
    <location>
        <begin position="416"/>
        <end position="437"/>
    </location>
</feature>
<feature type="region of interest" description="Disordered" evidence="2">
    <location>
        <begin position="181"/>
        <end position="299"/>
    </location>
</feature>
<feature type="compositionally biased region" description="Basic and acidic residues" evidence="2">
    <location>
        <begin position="495"/>
        <end position="504"/>
    </location>
</feature>
<keyword evidence="4" id="KW-1185">Reference proteome</keyword>
<evidence type="ECO:0000256" key="2">
    <source>
        <dbReference type="SAM" id="MobiDB-lite"/>
    </source>
</evidence>
<evidence type="ECO:0000256" key="1">
    <source>
        <dbReference type="ARBA" id="ARBA00009207"/>
    </source>
</evidence>
<dbReference type="EMBL" id="JAZGQO010000010">
    <property type="protein sequence ID" value="KAK6175235.1"/>
    <property type="molecule type" value="Genomic_DNA"/>
</dbReference>
<dbReference type="GO" id="GO:0005737">
    <property type="term" value="C:cytoplasm"/>
    <property type="evidence" value="ECO:0007669"/>
    <property type="project" value="TreeGrafter"/>
</dbReference>
<feature type="compositionally biased region" description="Polar residues" evidence="2">
    <location>
        <begin position="247"/>
        <end position="257"/>
    </location>
</feature>
<dbReference type="Pfam" id="PF09184">
    <property type="entry name" value="PPP4R2"/>
    <property type="match status" value="1"/>
</dbReference>
<accession>A0AAN8JGR9</accession>
<gene>
    <name evidence="3" type="ORF">SNE40_013742</name>
</gene>
<feature type="compositionally biased region" description="Polar residues" evidence="2">
    <location>
        <begin position="405"/>
        <end position="415"/>
    </location>
</feature>
<dbReference type="PANTHER" id="PTHR16487:SF0">
    <property type="entry name" value="PROTEIN PHOSPHATASE 4 REGULATORY SUBUNIT 2-RELATED"/>
    <property type="match status" value="1"/>
</dbReference>
<dbReference type="GO" id="GO:0005634">
    <property type="term" value="C:nucleus"/>
    <property type="evidence" value="ECO:0007669"/>
    <property type="project" value="TreeGrafter"/>
</dbReference>